<proteinExistence type="predicted"/>
<evidence type="ECO:0008006" key="3">
    <source>
        <dbReference type="Google" id="ProtNLM"/>
    </source>
</evidence>
<dbReference type="AlphaFoldDB" id="W4JQ87"/>
<keyword evidence="2" id="KW-1185">Reference proteome</keyword>
<protein>
    <recommendedName>
        <fullName evidence="3">Protein kinase domain-containing protein</fullName>
    </recommendedName>
</protein>
<evidence type="ECO:0000313" key="1">
    <source>
        <dbReference type="EMBL" id="ETW75245.1"/>
    </source>
</evidence>
<name>W4JQ87_HETIT</name>
<dbReference type="OrthoDB" id="3261131at2759"/>
<organism evidence="1 2">
    <name type="scientific">Heterobasidion irregulare (strain TC 32-1)</name>
    <dbReference type="NCBI Taxonomy" id="747525"/>
    <lineage>
        <taxon>Eukaryota</taxon>
        <taxon>Fungi</taxon>
        <taxon>Dikarya</taxon>
        <taxon>Basidiomycota</taxon>
        <taxon>Agaricomycotina</taxon>
        <taxon>Agaricomycetes</taxon>
        <taxon>Russulales</taxon>
        <taxon>Bondarzewiaceae</taxon>
        <taxon>Heterobasidion</taxon>
        <taxon>Heterobasidion annosum species complex</taxon>
    </lineage>
</organism>
<dbReference type="RefSeq" id="XP_009552681.1">
    <property type="nucleotide sequence ID" value="XM_009554386.1"/>
</dbReference>
<accession>W4JQ87</accession>
<reference evidence="1 2" key="1">
    <citation type="journal article" date="2012" name="New Phytol.">
        <title>Insight into trade-off between wood decay and parasitism from the genome of a fungal forest pathogen.</title>
        <authorList>
            <person name="Olson A."/>
            <person name="Aerts A."/>
            <person name="Asiegbu F."/>
            <person name="Belbahri L."/>
            <person name="Bouzid O."/>
            <person name="Broberg A."/>
            <person name="Canback B."/>
            <person name="Coutinho P.M."/>
            <person name="Cullen D."/>
            <person name="Dalman K."/>
            <person name="Deflorio G."/>
            <person name="van Diepen L.T."/>
            <person name="Dunand C."/>
            <person name="Duplessis S."/>
            <person name="Durling M."/>
            <person name="Gonthier P."/>
            <person name="Grimwood J."/>
            <person name="Fossdal C.G."/>
            <person name="Hansson D."/>
            <person name="Henrissat B."/>
            <person name="Hietala A."/>
            <person name="Himmelstrand K."/>
            <person name="Hoffmeister D."/>
            <person name="Hogberg N."/>
            <person name="James T.Y."/>
            <person name="Karlsson M."/>
            <person name="Kohler A."/>
            <person name="Kues U."/>
            <person name="Lee Y.H."/>
            <person name="Lin Y.C."/>
            <person name="Lind M."/>
            <person name="Lindquist E."/>
            <person name="Lombard V."/>
            <person name="Lucas S."/>
            <person name="Lunden K."/>
            <person name="Morin E."/>
            <person name="Murat C."/>
            <person name="Park J."/>
            <person name="Raffaello T."/>
            <person name="Rouze P."/>
            <person name="Salamov A."/>
            <person name="Schmutz J."/>
            <person name="Solheim H."/>
            <person name="Stahlberg J."/>
            <person name="Velez H."/>
            <person name="de Vries R.P."/>
            <person name="Wiebenga A."/>
            <person name="Woodward S."/>
            <person name="Yakovlev I."/>
            <person name="Garbelotto M."/>
            <person name="Martin F."/>
            <person name="Grigoriev I.V."/>
            <person name="Stenlid J."/>
        </authorList>
    </citation>
    <scope>NUCLEOTIDE SEQUENCE [LARGE SCALE GENOMIC DNA]</scope>
    <source>
        <strain evidence="1 2">TC 32-1</strain>
    </source>
</reference>
<dbReference type="InParanoid" id="W4JQ87"/>
<dbReference type="SUPFAM" id="SSF56112">
    <property type="entry name" value="Protein kinase-like (PK-like)"/>
    <property type="match status" value="1"/>
</dbReference>
<dbReference type="GeneID" id="20666318"/>
<dbReference type="KEGG" id="hir:HETIRDRAFT_108155"/>
<sequence length="616" mass="67665">MSGFADLARRRQIWADLCASPDVVHARPRLSTPVHAHLRFSIRTNMAPGPRSSMRIHFLVVGEPNEKCRVSTVNTPRGEVYPTRGTGETIEKLIHEIRGSFRKTSSINFDPLDIDIYRANMYRYLDLIHTAQTCQSLFPINYYYPKAEGDPKCVAFLVKMGRVIENNLAPPEDELDDKPREPKWYWDCLQRLQHAVRKLGPPPHNAKAAAFPRYQKGLARILDGQRDGAAFGNKAPPIELYNPVFAQLRKDLFNKDTPASVEMVRLTQTLMSSLSCLENDEPERAECAREHIFQLLGTDSVGTVNLEHTSPDRHCAVSLSVSLDTSSEGTVAPLIVEDRAEMGTAGTGPGEQAELSYLQYWMDPSASAAPREELLYASCCPSIRLAIAGPHVCVMGAVLLDRVDVQRFTGWMYVGEDDADGQDFPNDLGVVCADRLALVLVSLGHAVERLCAWYQTNVKPGRRSFARFFPRIAGSPSTSAGEETGFVYLRGLQPHAACKTLLAQKQGSAGNAGLLVVGFAETCGREVHEFVASKALAPPLHHCAALAERFRGLSSKGLQMVVMDRVDGVTLEDKYGGSVLTAAVEALSRAGWVHGDIPPPNVVVDGESNVVIVDYD</sequence>
<evidence type="ECO:0000313" key="2">
    <source>
        <dbReference type="Proteomes" id="UP000030671"/>
    </source>
</evidence>
<gene>
    <name evidence="1" type="ORF">HETIRDRAFT_108155</name>
</gene>
<dbReference type="HOGENOM" id="CLU_443474_0_0_1"/>
<dbReference type="EMBL" id="KI925466">
    <property type="protein sequence ID" value="ETW75245.1"/>
    <property type="molecule type" value="Genomic_DNA"/>
</dbReference>
<dbReference type="Proteomes" id="UP000030671">
    <property type="component" value="Unassembled WGS sequence"/>
</dbReference>
<dbReference type="InterPro" id="IPR011009">
    <property type="entry name" value="Kinase-like_dom_sf"/>
</dbReference>